<dbReference type="InParanoid" id="A0A286UPT1"/>
<reference evidence="1 2" key="1">
    <citation type="journal article" date="2017" name="Mol. Ecol.">
        <title>Comparative and population genomic landscape of Phellinus noxius: A hypervariable fungus causing root rot in trees.</title>
        <authorList>
            <person name="Chung C.L."/>
            <person name="Lee T.J."/>
            <person name="Akiba M."/>
            <person name="Lee H.H."/>
            <person name="Kuo T.H."/>
            <person name="Liu D."/>
            <person name="Ke H.M."/>
            <person name="Yokoi T."/>
            <person name="Roa M.B."/>
            <person name="Lu M.J."/>
            <person name="Chang Y.Y."/>
            <person name="Ann P.J."/>
            <person name="Tsai J.N."/>
            <person name="Chen C.Y."/>
            <person name="Tzean S.S."/>
            <person name="Ota Y."/>
            <person name="Hattori T."/>
            <person name="Sahashi N."/>
            <person name="Liou R.F."/>
            <person name="Kikuchi T."/>
            <person name="Tsai I.J."/>
        </authorList>
    </citation>
    <scope>NUCLEOTIDE SEQUENCE [LARGE SCALE GENOMIC DNA]</scope>
    <source>
        <strain evidence="1 2">FFPRI411160</strain>
    </source>
</reference>
<evidence type="ECO:0000313" key="1">
    <source>
        <dbReference type="EMBL" id="PAV21524.1"/>
    </source>
</evidence>
<sequence length="139" mass="15024">MRSTVPAQSRMLSESSVSSTAMARADWNCRVSTMSTTTSKISTITTDGQKINMIPRKYIVRLGTTKYSSTGERKAKIGTSSSKNEDGMLATTAVVYPKGALSVSKPHVRYSQNGRNSVRLLATSVKLGVSGSRALHDEY</sequence>
<dbReference type="EMBL" id="NBII01000002">
    <property type="protein sequence ID" value="PAV21524.1"/>
    <property type="molecule type" value="Genomic_DNA"/>
</dbReference>
<dbReference type="Proteomes" id="UP000217199">
    <property type="component" value="Unassembled WGS sequence"/>
</dbReference>
<accession>A0A286UPT1</accession>
<name>A0A286UPT1_9AGAM</name>
<protein>
    <submittedName>
        <fullName evidence="1">Uncharacterized protein</fullName>
    </submittedName>
</protein>
<organism evidence="1 2">
    <name type="scientific">Pyrrhoderma noxium</name>
    <dbReference type="NCBI Taxonomy" id="2282107"/>
    <lineage>
        <taxon>Eukaryota</taxon>
        <taxon>Fungi</taxon>
        <taxon>Dikarya</taxon>
        <taxon>Basidiomycota</taxon>
        <taxon>Agaricomycotina</taxon>
        <taxon>Agaricomycetes</taxon>
        <taxon>Hymenochaetales</taxon>
        <taxon>Hymenochaetaceae</taxon>
        <taxon>Pyrrhoderma</taxon>
    </lineage>
</organism>
<dbReference type="AlphaFoldDB" id="A0A286UPT1"/>
<keyword evidence="2" id="KW-1185">Reference proteome</keyword>
<comment type="caution">
    <text evidence="1">The sequence shown here is derived from an EMBL/GenBank/DDBJ whole genome shotgun (WGS) entry which is preliminary data.</text>
</comment>
<evidence type="ECO:0000313" key="2">
    <source>
        <dbReference type="Proteomes" id="UP000217199"/>
    </source>
</evidence>
<proteinExistence type="predicted"/>
<gene>
    <name evidence="1" type="ORF">PNOK_0148100</name>
</gene>